<accession>A0A420EKZ0</accession>
<evidence type="ECO:0000313" key="1">
    <source>
        <dbReference type="EMBL" id="RKF21276.1"/>
    </source>
</evidence>
<evidence type="ECO:0000313" key="2">
    <source>
        <dbReference type="Proteomes" id="UP000284395"/>
    </source>
</evidence>
<dbReference type="EMBL" id="RAPF01000004">
    <property type="protein sequence ID" value="RKF21276.1"/>
    <property type="molecule type" value="Genomic_DNA"/>
</dbReference>
<keyword evidence="2" id="KW-1185">Reference proteome</keyword>
<sequence length="110" mass="12292">MRPTRTRRSNADHLRDALDALAGGQAQFLRHEEKSWASITFAGARHSWRLRFDGADAVAAAEYLIAELPEHEFTIPGQLVADATICAVDHTMLPEPHMIVDLELLMLEES</sequence>
<name>A0A420EKZ0_9SPHN</name>
<reference evidence="1 2" key="1">
    <citation type="submission" date="2018-09" db="EMBL/GenBank/DDBJ databases">
        <title>Altererythrobacter spongiae sp. nov., isolated from a marine sponge.</title>
        <authorList>
            <person name="Zhuang L."/>
            <person name="Luo L."/>
        </authorList>
    </citation>
    <scope>NUCLEOTIDE SEQUENCE [LARGE SCALE GENOMIC DNA]</scope>
    <source>
        <strain evidence="1 2">HN-Y73</strain>
    </source>
</reference>
<dbReference type="AlphaFoldDB" id="A0A420EKZ0"/>
<comment type="caution">
    <text evidence="1">The sequence shown here is derived from an EMBL/GenBank/DDBJ whole genome shotgun (WGS) entry which is preliminary data.</text>
</comment>
<organism evidence="1 2">
    <name type="scientific">Altericroceibacterium spongiae</name>
    <dbReference type="NCBI Taxonomy" id="2320269"/>
    <lineage>
        <taxon>Bacteria</taxon>
        <taxon>Pseudomonadati</taxon>
        <taxon>Pseudomonadota</taxon>
        <taxon>Alphaproteobacteria</taxon>
        <taxon>Sphingomonadales</taxon>
        <taxon>Erythrobacteraceae</taxon>
        <taxon>Altericroceibacterium</taxon>
    </lineage>
</organism>
<dbReference type="OrthoDB" id="7473760at2"/>
<proteinExistence type="predicted"/>
<gene>
    <name evidence="1" type="ORF">D6851_09420</name>
</gene>
<protein>
    <submittedName>
        <fullName evidence="1">Uncharacterized protein</fullName>
    </submittedName>
</protein>
<dbReference type="Proteomes" id="UP000284395">
    <property type="component" value="Unassembled WGS sequence"/>
</dbReference>